<keyword evidence="1" id="KW-0479">Metal-binding</keyword>
<name>A0A9Q1IUW9_SYNKA</name>
<evidence type="ECO:0000256" key="1">
    <source>
        <dbReference type="PROSITE-ProRule" id="PRU00047"/>
    </source>
</evidence>
<dbReference type="EMBL" id="JAINUF010000007">
    <property type="protein sequence ID" value="KAJ8353388.1"/>
    <property type="molecule type" value="Genomic_DNA"/>
</dbReference>
<accession>A0A9Q1IUW9</accession>
<evidence type="ECO:0000313" key="5">
    <source>
        <dbReference type="Proteomes" id="UP001152622"/>
    </source>
</evidence>
<keyword evidence="5" id="KW-1185">Reference proteome</keyword>
<evidence type="ECO:0000256" key="2">
    <source>
        <dbReference type="SAM" id="MobiDB-lite"/>
    </source>
</evidence>
<feature type="domain" description="CCHC-type" evidence="3">
    <location>
        <begin position="96"/>
        <end position="111"/>
    </location>
</feature>
<keyword evidence="1" id="KW-0863">Zinc-finger</keyword>
<organism evidence="4 5">
    <name type="scientific">Synaphobranchus kaupii</name>
    <name type="common">Kaup's arrowtooth eel</name>
    <dbReference type="NCBI Taxonomy" id="118154"/>
    <lineage>
        <taxon>Eukaryota</taxon>
        <taxon>Metazoa</taxon>
        <taxon>Chordata</taxon>
        <taxon>Craniata</taxon>
        <taxon>Vertebrata</taxon>
        <taxon>Euteleostomi</taxon>
        <taxon>Actinopterygii</taxon>
        <taxon>Neopterygii</taxon>
        <taxon>Teleostei</taxon>
        <taxon>Anguilliformes</taxon>
        <taxon>Synaphobranchidae</taxon>
        <taxon>Synaphobranchus</taxon>
    </lineage>
</organism>
<reference evidence="4" key="1">
    <citation type="journal article" date="2023" name="Science">
        <title>Genome structures resolve the early diversification of teleost fishes.</title>
        <authorList>
            <person name="Parey E."/>
            <person name="Louis A."/>
            <person name="Montfort J."/>
            <person name="Bouchez O."/>
            <person name="Roques C."/>
            <person name="Iampietro C."/>
            <person name="Lluch J."/>
            <person name="Castinel A."/>
            <person name="Donnadieu C."/>
            <person name="Desvignes T."/>
            <person name="Floi Bucao C."/>
            <person name="Jouanno E."/>
            <person name="Wen M."/>
            <person name="Mejri S."/>
            <person name="Dirks R."/>
            <person name="Jansen H."/>
            <person name="Henkel C."/>
            <person name="Chen W.J."/>
            <person name="Zahm M."/>
            <person name="Cabau C."/>
            <person name="Klopp C."/>
            <person name="Thompson A.W."/>
            <person name="Robinson-Rechavi M."/>
            <person name="Braasch I."/>
            <person name="Lecointre G."/>
            <person name="Bobe J."/>
            <person name="Postlethwait J.H."/>
            <person name="Berthelot C."/>
            <person name="Roest Crollius H."/>
            <person name="Guiguen Y."/>
        </authorList>
    </citation>
    <scope>NUCLEOTIDE SEQUENCE</scope>
    <source>
        <strain evidence="4">WJC10195</strain>
    </source>
</reference>
<dbReference type="OrthoDB" id="8885329at2759"/>
<dbReference type="Gene3D" id="4.10.60.10">
    <property type="entry name" value="Zinc finger, CCHC-type"/>
    <property type="match status" value="1"/>
</dbReference>
<feature type="compositionally biased region" description="Basic and acidic residues" evidence="2">
    <location>
        <begin position="55"/>
        <end position="65"/>
    </location>
</feature>
<sequence length="123" mass="13430">MRDCAVRTSNSCSGSACVQQHVQRPQHVPPPQNAQQPDDGVLGRMISMLERVLARVEPRNPERSQKRPSLFSSPPCRVCGDANHSTLSHCKSDHLCFKCLAPGHSKQHCPNNAQPQLSPASGN</sequence>
<dbReference type="PROSITE" id="PS50158">
    <property type="entry name" value="ZF_CCHC"/>
    <property type="match status" value="1"/>
</dbReference>
<protein>
    <recommendedName>
        <fullName evidence="3">CCHC-type domain-containing protein</fullName>
    </recommendedName>
</protein>
<feature type="region of interest" description="Disordered" evidence="2">
    <location>
        <begin position="55"/>
        <end position="75"/>
    </location>
</feature>
<keyword evidence="1" id="KW-0862">Zinc</keyword>
<comment type="caution">
    <text evidence="4">The sequence shown here is derived from an EMBL/GenBank/DDBJ whole genome shotgun (WGS) entry which is preliminary data.</text>
</comment>
<dbReference type="GO" id="GO:0008270">
    <property type="term" value="F:zinc ion binding"/>
    <property type="evidence" value="ECO:0007669"/>
    <property type="project" value="UniProtKB-KW"/>
</dbReference>
<dbReference type="Proteomes" id="UP001152622">
    <property type="component" value="Chromosome 7"/>
</dbReference>
<gene>
    <name evidence="4" type="ORF">SKAU_G00209550</name>
</gene>
<evidence type="ECO:0000259" key="3">
    <source>
        <dbReference type="PROSITE" id="PS50158"/>
    </source>
</evidence>
<evidence type="ECO:0000313" key="4">
    <source>
        <dbReference type="EMBL" id="KAJ8353388.1"/>
    </source>
</evidence>
<dbReference type="InterPro" id="IPR001878">
    <property type="entry name" value="Znf_CCHC"/>
</dbReference>
<dbReference type="GO" id="GO:0003676">
    <property type="term" value="F:nucleic acid binding"/>
    <property type="evidence" value="ECO:0007669"/>
    <property type="project" value="InterPro"/>
</dbReference>
<dbReference type="AlphaFoldDB" id="A0A9Q1IUW9"/>
<proteinExistence type="predicted"/>